<dbReference type="PROSITE" id="PS51194">
    <property type="entry name" value="HELICASE_CTER"/>
    <property type="match status" value="1"/>
</dbReference>
<dbReference type="PATRIC" id="fig|1618207.4.peg.13"/>
<dbReference type="CDD" id="cd18785">
    <property type="entry name" value="SF2_C"/>
    <property type="match status" value="1"/>
</dbReference>
<dbReference type="RefSeq" id="WP_052663427.1">
    <property type="nucleotide sequence ID" value="NZ_CP011005.1"/>
</dbReference>
<evidence type="ECO:0000313" key="3">
    <source>
        <dbReference type="EMBL" id="AJT40350.1"/>
    </source>
</evidence>
<proteinExistence type="predicted"/>
<dbReference type="STRING" id="1618207.UM93_00055"/>
<dbReference type="SUPFAM" id="SSF52540">
    <property type="entry name" value="P-loop containing nucleoside triphosphate hydrolases"/>
    <property type="match status" value="1"/>
</dbReference>
<organism evidence="3 4">
    <name type="scientific">Psychromicrobium lacuslunae</name>
    <dbReference type="NCBI Taxonomy" id="1618207"/>
    <lineage>
        <taxon>Bacteria</taxon>
        <taxon>Bacillati</taxon>
        <taxon>Actinomycetota</taxon>
        <taxon>Actinomycetes</taxon>
        <taxon>Micrococcales</taxon>
        <taxon>Micrococcaceae</taxon>
        <taxon>Psychromicrobium</taxon>
    </lineage>
</organism>
<evidence type="ECO:0000259" key="2">
    <source>
        <dbReference type="PROSITE" id="PS51194"/>
    </source>
</evidence>
<name>A0A0D4BW37_9MICC</name>
<dbReference type="GO" id="GO:0004386">
    <property type="term" value="F:helicase activity"/>
    <property type="evidence" value="ECO:0007669"/>
    <property type="project" value="UniProtKB-KW"/>
</dbReference>
<dbReference type="Gene3D" id="3.40.50.300">
    <property type="entry name" value="P-loop containing nucleotide triphosphate hydrolases"/>
    <property type="match status" value="1"/>
</dbReference>
<keyword evidence="3" id="KW-0378">Hydrolase</keyword>
<reference evidence="3 4" key="1">
    <citation type="journal article" date="2015" name="Genome Announc.">
        <title>Complete Genome Sequencing of Protease-Producing Novel Arthrobacter sp. Strain IHBB 11108 Using PacBio Single-Molecule Real-Time Sequencing Technology.</title>
        <authorList>
            <person name="Kiran S."/>
            <person name="Swarnkar M.K."/>
            <person name="Pal M."/>
            <person name="Thakur R."/>
            <person name="Tewari R."/>
            <person name="Singh A.K."/>
            <person name="Gulati A."/>
        </authorList>
    </citation>
    <scope>NUCLEOTIDE SEQUENCE [LARGE SCALE GENOMIC DNA]</scope>
    <source>
        <strain evidence="3 4">IHBB 11108</strain>
    </source>
</reference>
<dbReference type="InterPro" id="IPR027417">
    <property type="entry name" value="P-loop_NTPase"/>
</dbReference>
<dbReference type="SMART" id="SM00490">
    <property type="entry name" value="HELICc"/>
    <property type="match status" value="1"/>
</dbReference>
<feature type="compositionally biased region" description="Acidic residues" evidence="1">
    <location>
        <begin position="107"/>
        <end position="119"/>
    </location>
</feature>
<gene>
    <name evidence="3" type="ORF">UM93_00055</name>
</gene>
<keyword evidence="3" id="KW-0547">Nucleotide-binding</keyword>
<dbReference type="HOGENOM" id="CLU_004880_0_0_11"/>
<keyword evidence="3" id="KW-0067">ATP-binding</keyword>
<feature type="domain" description="Helicase C-terminal" evidence="2">
    <location>
        <begin position="865"/>
        <end position="1063"/>
    </location>
</feature>
<dbReference type="InterPro" id="IPR001650">
    <property type="entry name" value="Helicase_C-like"/>
</dbReference>
<evidence type="ECO:0000313" key="4">
    <source>
        <dbReference type="Proteomes" id="UP000061839"/>
    </source>
</evidence>
<dbReference type="Proteomes" id="UP000061839">
    <property type="component" value="Chromosome"/>
</dbReference>
<dbReference type="AlphaFoldDB" id="A0A0D4BW37"/>
<feature type="region of interest" description="Disordered" evidence="1">
    <location>
        <begin position="75"/>
        <end position="125"/>
    </location>
</feature>
<accession>A0A0D4BW37</accession>
<evidence type="ECO:0000256" key="1">
    <source>
        <dbReference type="SAM" id="MobiDB-lite"/>
    </source>
</evidence>
<keyword evidence="3" id="KW-0347">Helicase</keyword>
<sequence length="1237" mass="136694">MSEKMDAAAPAEPGYPLDFPLDGTSFSVRENLADILERELLGPIYGENELLSISPKQLYLVGLIAPVKLTDTKSSTLDQDEAGDLDEVRLDEDGVAEGRGVPAVAADESEADAEEDDGEDRAPKQGLMIPASMGLRFQVSEDLPSFEVTASWGSYETVETGEMKPNGRPERKYRRTPVEETRTIAIASLKPGHTETIVLRDAICLRIDRYDDHEYGRVLVEIALCNDRETPLPIPTSMWMFQTKLLIDSGGDEVFLPVRDVLEQDWAEHDDEVRRLDLQYKDRLEFAIGRTCSADWVVRKGSRRATSVSTSWLPYAETPQTRAGVVEGATLSMKELASASAEELRDGLTPLISGYGAWLERQRGNAAELPAHLRETADDALWEAQRAYQRLVDGLEFVATDATALQCFQFMNRVMRDQRLASQVAEVRKSDSSLSIIQAWKDLEAAELDGEPVASWRPFQLAFILMQLRALTNPTDPLRSADLKAGVELLFFPTGGGKTEAYLGLAAYTFAIRRRQAVVQSQDGALNGGDGVSVLMRYTLRLLTAQQFQRATTLVCAAELARLEDEATWGVEPFRIGLWVGTDVSPKRFEEADEQLKKVNDGASHRLTVLQIQRCPWCGTEISPANVKGDVTSRRVLVHCGDELGRCPFSKGGGVPEGLPVLTVDEEIYRLAPAFVIATVDKFARLAREGEAASLFGYVSKRCGRHGYIHPDYTNCDVQAHPANGGHPAATVVPVDRLRPPDLIIQDELHLITGALGTAVGLFEVALETLCSWETPAGEAIKPLIVASTATVRNAVDQVRQLYGRKVEVFPPQVLDVADTFFSREVEVSQQNPGRRYLGVSAPGVRLSSAEIRLTEILLLAGQLLFDRTGIEADPYMTLVGYFNATRELAGMRRYVDDDVTSRVRSPRPKSGFPRRFGTNFGLNVAELTSRISGADIGRTLDKLGIEFDPDFDVTTAINARGAAAKAKEVVPKRDGDEPFDVVLATSMLQVGVDVQRLGLMLVVGQPKNTAEYIQASSRVGRDRNRPGLVVSLGNWARPRDLAHYEQFRHYHETFYKQVEALSVTPFSPTSLERGIDGLLVSAVRVVQAARTDSLSPEKQAGKIEAEYSAVTALVERLNARILAASPDESRAKEARDNFKNRVDKWCRRVKQAAGLQKILVYERTRDDKRYLPLIVSPENYQAQAGSPVEAPFRIANSMREVQPEINILVSPIEERLYASPRADIEGWALPLGEDEE</sequence>
<dbReference type="EMBL" id="CP011005">
    <property type="protein sequence ID" value="AJT40350.1"/>
    <property type="molecule type" value="Genomic_DNA"/>
</dbReference>
<dbReference type="NCBIfam" id="NF038325">
    <property type="entry name" value="DISARM_DrmAS"/>
    <property type="match status" value="1"/>
</dbReference>
<keyword evidence="4" id="KW-1185">Reference proteome</keyword>
<protein>
    <submittedName>
        <fullName evidence="3">Helicase</fullName>
    </submittedName>
</protein>
<dbReference type="Pfam" id="PF00271">
    <property type="entry name" value="Helicase_C"/>
    <property type="match status" value="1"/>
</dbReference>
<dbReference type="KEGG" id="ari:UM93_00055"/>